<dbReference type="InterPro" id="IPR028366">
    <property type="entry name" value="PhoU"/>
</dbReference>
<evidence type="ECO:0000256" key="2">
    <source>
        <dbReference type="PIRNR" id="PIRNR003107"/>
    </source>
</evidence>
<feature type="domain" description="PhoU" evidence="3">
    <location>
        <begin position="124"/>
        <end position="209"/>
    </location>
</feature>
<dbReference type="PANTHER" id="PTHR42930:SF3">
    <property type="entry name" value="PHOSPHATE-SPECIFIC TRANSPORT SYSTEM ACCESSORY PROTEIN PHOU"/>
    <property type="match status" value="1"/>
</dbReference>
<comment type="subunit">
    <text evidence="2">Homodimer.</text>
</comment>
<reference evidence="4 5" key="1">
    <citation type="submission" date="2021-06" db="EMBL/GenBank/DDBJ databases">
        <authorList>
            <person name="Lee D.H."/>
        </authorList>
    </citation>
    <scope>NUCLEOTIDE SEQUENCE [LARGE SCALE GENOMIC DNA]</scope>
    <source>
        <strain evidence="4 5">MMS21-HV4-11</strain>
    </source>
</reference>
<evidence type="ECO:0000313" key="4">
    <source>
        <dbReference type="EMBL" id="MBU8873577.1"/>
    </source>
</evidence>
<evidence type="ECO:0000256" key="1">
    <source>
        <dbReference type="ARBA" id="ARBA00008107"/>
    </source>
</evidence>
<dbReference type="PANTHER" id="PTHR42930">
    <property type="entry name" value="PHOSPHATE-SPECIFIC TRANSPORT SYSTEM ACCESSORY PROTEIN PHOU"/>
    <property type="match status" value="1"/>
</dbReference>
<evidence type="ECO:0000313" key="5">
    <source>
        <dbReference type="Proteomes" id="UP000727907"/>
    </source>
</evidence>
<comment type="similarity">
    <text evidence="1 2">Belongs to the PhoU family.</text>
</comment>
<keyword evidence="2" id="KW-0963">Cytoplasm</keyword>
<dbReference type="Pfam" id="PF01895">
    <property type="entry name" value="PhoU"/>
    <property type="match status" value="2"/>
</dbReference>
<dbReference type="NCBIfam" id="TIGR02135">
    <property type="entry name" value="phoU_full"/>
    <property type="match status" value="1"/>
</dbReference>
<accession>A0ABS6IG51</accession>
<dbReference type="InterPro" id="IPR026022">
    <property type="entry name" value="PhoU_dom"/>
</dbReference>
<protein>
    <recommendedName>
        <fullName evidence="2">Phosphate-specific transport system accessory protein PhoU</fullName>
    </recommendedName>
</protein>
<feature type="domain" description="PhoU" evidence="3">
    <location>
        <begin position="20"/>
        <end position="107"/>
    </location>
</feature>
<name>A0ABS6IG51_9HYPH</name>
<dbReference type="Proteomes" id="UP000727907">
    <property type="component" value="Unassembled WGS sequence"/>
</dbReference>
<gene>
    <name evidence="4" type="primary">phoU</name>
    <name evidence="4" type="ORF">KQ910_07370</name>
</gene>
<sequence>MPEHTLKRFDEELERLSATISEMGGLAESQLARSLAALRERDTEAAEKVIVDDARVDALDEAVQEQTVRLLALRQPMAVDLRVILSSIKIAAALERIADYAKNTAKRSIVLSQTTPPAAAVTGIERLGRLVRAALKDVLDAFAHGDVAKARDVWERDEEIDQVYTGLFRELLTYMMEDPRTITACTHLMFMAKNIERAGDHVTNIAELVSFRSTGHGFDEARPKGSAAIYATPDAPAGTAP</sequence>
<evidence type="ECO:0000259" key="3">
    <source>
        <dbReference type="Pfam" id="PF01895"/>
    </source>
</evidence>
<keyword evidence="2" id="KW-0813">Transport</keyword>
<keyword evidence="2" id="KW-0592">Phosphate transport</keyword>
<keyword evidence="5" id="KW-1185">Reference proteome</keyword>
<organism evidence="4 5">
    <name type="scientific">Reyranella humidisoli</name>
    <dbReference type="NCBI Taxonomy" id="2849149"/>
    <lineage>
        <taxon>Bacteria</taxon>
        <taxon>Pseudomonadati</taxon>
        <taxon>Pseudomonadota</taxon>
        <taxon>Alphaproteobacteria</taxon>
        <taxon>Hyphomicrobiales</taxon>
        <taxon>Reyranellaceae</taxon>
        <taxon>Reyranella</taxon>
    </lineage>
</organism>
<comment type="function">
    <text evidence="2">Plays a role in the regulation of phosphate uptake.</text>
</comment>
<dbReference type="PIRSF" id="PIRSF003107">
    <property type="entry name" value="PhoU"/>
    <property type="match status" value="1"/>
</dbReference>
<comment type="subcellular location">
    <subcellularLocation>
        <location evidence="2">Cytoplasm</location>
    </subcellularLocation>
</comment>
<proteinExistence type="inferred from homology"/>
<comment type="caution">
    <text evidence="4">The sequence shown here is derived from an EMBL/GenBank/DDBJ whole genome shotgun (WGS) entry which is preliminary data.</text>
</comment>
<dbReference type="RefSeq" id="WP_216957847.1">
    <property type="nucleotide sequence ID" value="NZ_JAHOPB010000001.1"/>
</dbReference>
<dbReference type="EMBL" id="JAHOPB010000001">
    <property type="protein sequence ID" value="MBU8873577.1"/>
    <property type="molecule type" value="Genomic_DNA"/>
</dbReference>